<dbReference type="Proteomes" id="UP000824890">
    <property type="component" value="Unassembled WGS sequence"/>
</dbReference>
<gene>
    <name evidence="5" type="ORF">HID58_087335</name>
</gene>
<comment type="catalytic activity">
    <reaction evidence="1">
        <text>(4aS,6R)-4a-hydroxy-L-erythro-5,6,7,8-tetrahydrobiopterin = (6R)-L-erythro-6,7-dihydrobiopterin + H2O</text>
        <dbReference type="Rhea" id="RHEA:11920"/>
        <dbReference type="ChEBI" id="CHEBI:15377"/>
        <dbReference type="ChEBI" id="CHEBI:15642"/>
        <dbReference type="ChEBI" id="CHEBI:43120"/>
        <dbReference type="EC" id="4.2.1.96"/>
    </reaction>
</comment>
<keyword evidence="6" id="KW-1185">Reference proteome</keyword>
<organism evidence="5 6">
    <name type="scientific">Brassica napus</name>
    <name type="common">Rape</name>
    <dbReference type="NCBI Taxonomy" id="3708"/>
    <lineage>
        <taxon>Eukaryota</taxon>
        <taxon>Viridiplantae</taxon>
        <taxon>Streptophyta</taxon>
        <taxon>Embryophyta</taxon>
        <taxon>Tracheophyta</taxon>
        <taxon>Spermatophyta</taxon>
        <taxon>Magnoliopsida</taxon>
        <taxon>eudicotyledons</taxon>
        <taxon>Gunneridae</taxon>
        <taxon>Pentapetalae</taxon>
        <taxon>rosids</taxon>
        <taxon>malvids</taxon>
        <taxon>Brassicales</taxon>
        <taxon>Brassicaceae</taxon>
        <taxon>Brassiceae</taxon>
        <taxon>Brassica</taxon>
    </lineage>
</organism>
<dbReference type="InterPro" id="IPR036428">
    <property type="entry name" value="PCD_sf"/>
</dbReference>
<accession>A0ABQ7XT26</accession>
<evidence type="ECO:0000313" key="6">
    <source>
        <dbReference type="Proteomes" id="UP000824890"/>
    </source>
</evidence>
<evidence type="ECO:0000313" key="5">
    <source>
        <dbReference type="EMBL" id="KAH0859074.1"/>
    </source>
</evidence>
<evidence type="ECO:0000256" key="2">
    <source>
        <dbReference type="ARBA" id="ARBA00006472"/>
    </source>
</evidence>
<dbReference type="PANTHER" id="PTHR12599">
    <property type="entry name" value="PTERIN-4-ALPHA-CARBINOLAMINE DEHYDRATASE"/>
    <property type="match status" value="1"/>
</dbReference>
<comment type="similarity">
    <text evidence="2">Belongs to the pterin-4-alpha-carbinolamine dehydratase family.</text>
</comment>
<name>A0ABQ7XT26_BRANA</name>
<evidence type="ECO:0000256" key="4">
    <source>
        <dbReference type="ARBA" id="ARBA00023239"/>
    </source>
</evidence>
<feature type="non-terminal residue" evidence="5">
    <location>
        <position position="1"/>
    </location>
</feature>
<proteinExistence type="inferred from homology"/>
<dbReference type="EMBL" id="JAGKQM010000019">
    <property type="protein sequence ID" value="KAH0859074.1"/>
    <property type="molecule type" value="Genomic_DNA"/>
</dbReference>
<dbReference type="PANTHER" id="PTHR12599:SF8">
    <property type="entry name" value="PTERIN-4-ALPHA-CARBINOLAMINE DEHYDRATASE, CHLOROPLASTIC-RELATED"/>
    <property type="match status" value="1"/>
</dbReference>
<dbReference type="EC" id="4.2.1.96" evidence="3"/>
<reference evidence="5 6" key="1">
    <citation type="submission" date="2021-05" db="EMBL/GenBank/DDBJ databases">
        <title>Genome Assembly of Synthetic Allotetraploid Brassica napus Reveals Homoeologous Exchanges between Subgenomes.</title>
        <authorList>
            <person name="Davis J.T."/>
        </authorList>
    </citation>
    <scope>NUCLEOTIDE SEQUENCE [LARGE SCALE GENOMIC DNA]</scope>
    <source>
        <strain evidence="6">cv. Da-Ae</strain>
        <tissue evidence="5">Seedling</tissue>
    </source>
</reference>
<keyword evidence="4" id="KW-0456">Lyase</keyword>
<sequence length="161" mass="17706">SKQSPPMATTSSPPCYISVRFLHHLPPSTAVPFLSFSPTQPRDPYPEEIASLFGDKVLGNQSTEHKILIPNASVLSLPLAAPMLSCFAFTDSILGWSIVEDEAGGLKIRCMCKVRDFGYGVELINRIHKVAEASVHFPSLHLESHTQVRADYLSRPLAHLL</sequence>
<evidence type="ECO:0000256" key="3">
    <source>
        <dbReference type="ARBA" id="ARBA00013252"/>
    </source>
</evidence>
<protein>
    <recommendedName>
        <fullName evidence="3">4a-hydroxytetrahydrobiopterin dehydratase</fullName>
        <ecNumber evidence="3">4.2.1.96</ecNumber>
    </recommendedName>
</protein>
<evidence type="ECO:0000256" key="1">
    <source>
        <dbReference type="ARBA" id="ARBA00001554"/>
    </source>
</evidence>
<dbReference type="SUPFAM" id="SSF55248">
    <property type="entry name" value="PCD-like"/>
    <property type="match status" value="1"/>
</dbReference>
<comment type="caution">
    <text evidence="5">The sequence shown here is derived from an EMBL/GenBank/DDBJ whole genome shotgun (WGS) entry which is preliminary data.</text>
</comment>
<dbReference type="InterPro" id="IPR001533">
    <property type="entry name" value="Pterin_deHydtase"/>
</dbReference>